<feature type="compositionally biased region" description="Gly residues" evidence="2">
    <location>
        <begin position="381"/>
        <end position="394"/>
    </location>
</feature>
<gene>
    <name evidence="4" type="ORF">PSYICH_LOCUS6097</name>
</gene>
<keyword evidence="5" id="KW-1185">Reference proteome</keyword>
<feature type="compositionally biased region" description="Low complexity" evidence="2">
    <location>
        <begin position="648"/>
        <end position="659"/>
    </location>
</feature>
<feature type="compositionally biased region" description="Basic and acidic residues" evidence="2">
    <location>
        <begin position="599"/>
        <end position="608"/>
    </location>
</feature>
<accession>A0A9P0G7D3</accession>
<feature type="compositionally biased region" description="Acidic residues" evidence="2">
    <location>
        <begin position="637"/>
        <end position="647"/>
    </location>
</feature>
<dbReference type="Pfam" id="PF00379">
    <property type="entry name" value="Chitin_bind_4"/>
    <property type="match status" value="3"/>
</dbReference>
<evidence type="ECO:0000256" key="1">
    <source>
        <dbReference type="PROSITE-ProRule" id="PRU00497"/>
    </source>
</evidence>
<evidence type="ECO:0000313" key="4">
    <source>
        <dbReference type="EMBL" id="CAH1104839.1"/>
    </source>
</evidence>
<keyword evidence="3" id="KW-0732">Signal</keyword>
<proteinExistence type="predicted"/>
<organism evidence="4 5">
    <name type="scientific">Psylliodes chrysocephalus</name>
    <dbReference type="NCBI Taxonomy" id="3402493"/>
    <lineage>
        <taxon>Eukaryota</taxon>
        <taxon>Metazoa</taxon>
        <taxon>Ecdysozoa</taxon>
        <taxon>Arthropoda</taxon>
        <taxon>Hexapoda</taxon>
        <taxon>Insecta</taxon>
        <taxon>Pterygota</taxon>
        <taxon>Neoptera</taxon>
        <taxon>Endopterygota</taxon>
        <taxon>Coleoptera</taxon>
        <taxon>Polyphaga</taxon>
        <taxon>Cucujiformia</taxon>
        <taxon>Chrysomeloidea</taxon>
        <taxon>Chrysomelidae</taxon>
        <taxon>Galerucinae</taxon>
        <taxon>Alticini</taxon>
        <taxon>Psylliodes</taxon>
    </lineage>
</organism>
<name>A0A9P0G7D3_9CUCU</name>
<feature type="compositionally biased region" description="Low complexity" evidence="2">
    <location>
        <begin position="474"/>
        <end position="491"/>
    </location>
</feature>
<keyword evidence="1" id="KW-0193">Cuticle</keyword>
<evidence type="ECO:0000313" key="5">
    <source>
        <dbReference type="Proteomes" id="UP001153636"/>
    </source>
</evidence>
<feature type="chain" id="PRO_5040123010" evidence="3">
    <location>
        <begin position="23"/>
        <end position="668"/>
    </location>
</feature>
<dbReference type="InterPro" id="IPR000618">
    <property type="entry name" value="Insect_cuticle"/>
</dbReference>
<dbReference type="Proteomes" id="UP001153636">
    <property type="component" value="Chromosome 18"/>
</dbReference>
<dbReference type="EMBL" id="OV651830">
    <property type="protein sequence ID" value="CAH1104839.1"/>
    <property type="molecule type" value="Genomic_DNA"/>
</dbReference>
<dbReference type="InterPro" id="IPR050468">
    <property type="entry name" value="Cuticle_Struct_Prot"/>
</dbReference>
<feature type="compositionally biased region" description="Basic and acidic residues" evidence="2">
    <location>
        <begin position="406"/>
        <end position="425"/>
    </location>
</feature>
<feature type="region of interest" description="Disordered" evidence="2">
    <location>
        <begin position="288"/>
        <end position="529"/>
    </location>
</feature>
<protein>
    <submittedName>
        <fullName evidence="4">Uncharacterized protein</fullName>
    </submittedName>
</protein>
<feature type="signal peptide" evidence="3">
    <location>
        <begin position="1"/>
        <end position="22"/>
    </location>
</feature>
<feature type="region of interest" description="Disordered" evidence="2">
    <location>
        <begin position="599"/>
        <end position="668"/>
    </location>
</feature>
<feature type="compositionally biased region" description="Acidic residues" evidence="2">
    <location>
        <begin position="348"/>
        <end position="358"/>
    </location>
</feature>
<dbReference type="AlphaFoldDB" id="A0A9P0G7D3"/>
<dbReference type="PANTHER" id="PTHR10380">
    <property type="entry name" value="CUTICLE PROTEIN"/>
    <property type="match status" value="1"/>
</dbReference>
<evidence type="ECO:0000256" key="2">
    <source>
        <dbReference type="SAM" id="MobiDB-lite"/>
    </source>
</evidence>
<sequence>MLFEKKFTWLISVIIVFEEIRAADDDYNVLRTDGSYDFGYDNPDSYHYAQANRRNVVRGEFGGRNPKTGAIDTTHYTAGPRGYRPRGKNVVRKYDLNQNGPRAIGSPDDPYYDPYEDPSYSFSFRTRTYNRDENANRIGDVNGRYSYIDDVGERHNVEFIAGKKTGFHVKTPFPDSNPRGYGPLYFRGRGKPIPRGRTSIQRGLDGSYKFVSAGPDQRRTETSDATGHVRGSYTYLDDKGVQHSVHYIAGPETGYRVLKNVKGPHLPSVFPFQHPDIIPPDFYDNPEIFNTAASDHGRVKPSAKPGFKDEDNGIDEDDDFSKTKPSGSRPLYINRKPPILPTSPFDGGDSDDNTDFDDLFGGGGGRGSASSGGNLDDGGSREAGGAAGDGGSTGGARPTGSGGSRGSEEDSHGISKEDSSKDDGSYKPPKNGQNGLYIPPKPSKKPPGAFSDEDFGFSNKQSPSEEKDDFDAFSGGRPKPGSKSKPPSSGSASNEDVDFGGLFGSESNRPRPPYRGSTGPVITIGGPNKNCPKCEGAIVTNIGDTYLAVPPRSSVRAHVQAIDLLPYSSRFPGPSDQYKADVSLNTEQLNAEKDEIVSRTDDKNETKVGDTNALKTEQLKARKNSVVNRNDDRKDVIDEDGDDESQTTEETTTEIVPTTFSPKNTTVK</sequence>
<dbReference type="GO" id="GO:0062129">
    <property type="term" value="C:chitin-based extracellular matrix"/>
    <property type="evidence" value="ECO:0007669"/>
    <property type="project" value="TreeGrafter"/>
</dbReference>
<dbReference type="GO" id="GO:0008010">
    <property type="term" value="F:structural constituent of chitin-based larval cuticle"/>
    <property type="evidence" value="ECO:0007669"/>
    <property type="project" value="TreeGrafter"/>
</dbReference>
<evidence type="ECO:0000256" key="3">
    <source>
        <dbReference type="SAM" id="SignalP"/>
    </source>
</evidence>
<dbReference type="OrthoDB" id="8196648at2759"/>
<dbReference type="PROSITE" id="PS51155">
    <property type="entry name" value="CHIT_BIND_RR_2"/>
    <property type="match status" value="3"/>
</dbReference>
<reference evidence="4" key="1">
    <citation type="submission" date="2022-01" db="EMBL/GenBank/DDBJ databases">
        <authorList>
            <person name="King R."/>
        </authorList>
    </citation>
    <scope>NUCLEOTIDE SEQUENCE</scope>
</reference>